<keyword evidence="1" id="KW-0812">Transmembrane</keyword>
<keyword evidence="1" id="KW-1133">Transmembrane helix</keyword>
<feature type="transmembrane region" description="Helical" evidence="1">
    <location>
        <begin position="48"/>
        <end position="67"/>
    </location>
</feature>
<protein>
    <submittedName>
        <fullName evidence="2">Uncharacterized protein</fullName>
    </submittedName>
</protein>
<sequence length="116" mass="11641">MKTSPEAIALASFTFVVAVLLGGWQQIAMLAVGLVSRFSPVHGPTGDALIVSLSVSVLAIVAAVAARSAAAVTTGWVKVLGDATVLLAALVVLAAIALVLGSVARDGLAPWGRYFG</sequence>
<dbReference type="EMBL" id="JAUQTA010000001">
    <property type="protein sequence ID" value="MDO7867936.1"/>
    <property type="molecule type" value="Genomic_DNA"/>
</dbReference>
<feature type="transmembrane region" description="Helical" evidence="1">
    <location>
        <begin position="7"/>
        <end position="28"/>
    </location>
</feature>
<gene>
    <name evidence="2" type="ORF">Q5722_06095</name>
</gene>
<feature type="transmembrane region" description="Helical" evidence="1">
    <location>
        <begin position="79"/>
        <end position="104"/>
    </location>
</feature>
<keyword evidence="3" id="KW-1185">Reference proteome</keyword>
<evidence type="ECO:0000313" key="2">
    <source>
        <dbReference type="EMBL" id="MDO7867936.1"/>
    </source>
</evidence>
<evidence type="ECO:0000256" key="1">
    <source>
        <dbReference type="SAM" id="Phobius"/>
    </source>
</evidence>
<reference evidence="2 3" key="1">
    <citation type="submission" date="2023-07" db="EMBL/GenBank/DDBJ databases">
        <title>Nocardioides sp. nov WY-20 isolated from soil.</title>
        <authorList>
            <person name="Liu B."/>
            <person name="Wan Y."/>
        </authorList>
    </citation>
    <scope>NUCLEOTIDE SEQUENCE [LARGE SCALE GENOMIC DNA]</scope>
    <source>
        <strain evidence="2 3">WY-20</strain>
    </source>
</reference>
<dbReference type="Proteomes" id="UP001233314">
    <property type="component" value="Unassembled WGS sequence"/>
</dbReference>
<name>A0ABT9AZB7_9ACTN</name>
<accession>A0ABT9AZB7</accession>
<organism evidence="2 3">
    <name type="scientific">Nocardioides jiangxiensis</name>
    <dbReference type="NCBI Taxonomy" id="3064524"/>
    <lineage>
        <taxon>Bacteria</taxon>
        <taxon>Bacillati</taxon>
        <taxon>Actinomycetota</taxon>
        <taxon>Actinomycetes</taxon>
        <taxon>Propionibacteriales</taxon>
        <taxon>Nocardioidaceae</taxon>
        <taxon>Nocardioides</taxon>
    </lineage>
</organism>
<comment type="caution">
    <text evidence="2">The sequence shown here is derived from an EMBL/GenBank/DDBJ whole genome shotgun (WGS) entry which is preliminary data.</text>
</comment>
<proteinExistence type="predicted"/>
<evidence type="ECO:0000313" key="3">
    <source>
        <dbReference type="Proteomes" id="UP001233314"/>
    </source>
</evidence>
<dbReference type="RefSeq" id="WP_305027316.1">
    <property type="nucleotide sequence ID" value="NZ_JAUQTA010000001.1"/>
</dbReference>
<keyword evidence="1" id="KW-0472">Membrane</keyword>